<dbReference type="OrthoDB" id="7951245at2"/>
<evidence type="ECO:0000313" key="1">
    <source>
        <dbReference type="EMBL" id="KFL31395.1"/>
    </source>
</evidence>
<proteinExistence type="predicted"/>
<comment type="caution">
    <text evidence="1">The sequence shown here is derived from an EMBL/GenBank/DDBJ whole genome shotgun (WGS) entry which is preliminary data.</text>
</comment>
<dbReference type="STRING" id="46914.JP75_07460"/>
<accession>A0A087M3E2</accession>
<keyword evidence="2" id="KW-1185">Reference proteome</keyword>
<organism evidence="1 2">
    <name type="scientific">Devosia riboflavina</name>
    <dbReference type="NCBI Taxonomy" id="46914"/>
    <lineage>
        <taxon>Bacteria</taxon>
        <taxon>Pseudomonadati</taxon>
        <taxon>Pseudomonadota</taxon>
        <taxon>Alphaproteobacteria</taxon>
        <taxon>Hyphomicrobiales</taxon>
        <taxon>Devosiaceae</taxon>
        <taxon>Devosia</taxon>
    </lineage>
</organism>
<name>A0A087M3E2_9HYPH</name>
<dbReference type="EMBL" id="JQGC01000006">
    <property type="protein sequence ID" value="KFL31395.1"/>
    <property type="molecule type" value="Genomic_DNA"/>
</dbReference>
<dbReference type="AlphaFoldDB" id="A0A087M3E2"/>
<dbReference type="Proteomes" id="UP000028981">
    <property type="component" value="Unassembled WGS sequence"/>
</dbReference>
<protein>
    <submittedName>
        <fullName evidence="1">Uncharacterized protein</fullName>
    </submittedName>
</protein>
<gene>
    <name evidence="1" type="ORF">JP75_07460</name>
</gene>
<evidence type="ECO:0000313" key="2">
    <source>
        <dbReference type="Proteomes" id="UP000028981"/>
    </source>
</evidence>
<sequence>MEMQSQVFDVEVEFDGRMHKAAYFVENDIIHAQIEGKLIVSPLGTVPAAKTVKALITGQLLQMKRRQKQRITWAQ</sequence>
<reference evidence="1 2" key="1">
    <citation type="submission" date="2014-08" db="EMBL/GenBank/DDBJ databases">
        <authorList>
            <person name="Hassan Y.I."/>
            <person name="Lepp D."/>
            <person name="Zhou T."/>
        </authorList>
    </citation>
    <scope>NUCLEOTIDE SEQUENCE [LARGE SCALE GENOMIC DNA]</scope>
    <source>
        <strain evidence="1 2">IFO13584</strain>
    </source>
</reference>
<dbReference type="RefSeq" id="WP_035081080.1">
    <property type="nucleotide sequence ID" value="NZ_JQGC01000006.1"/>
</dbReference>